<dbReference type="EMBL" id="MU971341">
    <property type="protein sequence ID" value="KAK9240159.1"/>
    <property type="molecule type" value="Genomic_DNA"/>
</dbReference>
<keyword evidence="2" id="KW-1185">Reference proteome</keyword>
<organism evidence="1 2">
    <name type="scientific">Lipomyces kononenkoae</name>
    <name type="common">Yeast</name>
    <dbReference type="NCBI Taxonomy" id="34357"/>
    <lineage>
        <taxon>Eukaryota</taxon>
        <taxon>Fungi</taxon>
        <taxon>Dikarya</taxon>
        <taxon>Ascomycota</taxon>
        <taxon>Saccharomycotina</taxon>
        <taxon>Lipomycetes</taxon>
        <taxon>Lipomycetales</taxon>
        <taxon>Lipomycetaceae</taxon>
        <taxon>Lipomyces</taxon>
    </lineage>
</organism>
<accession>A0ACC3T8R2</accession>
<proteinExistence type="predicted"/>
<name>A0ACC3T8R2_LIPKO</name>
<reference evidence="2" key="1">
    <citation type="journal article" date="2024" name="Front. Bioeng. Biotechnol.">
        <title>Genome-scale model development and genomic sequencing of the oleaginous clade Lipomyces.</title>
        <authorList>
            <person name="Czajka J.J."/>
            <person name="Han Y."/>
            <person name="Kim J."/>
            <person name="Mondo S.J."/>
            <person name="Hofstad B.A."/>
            <person name="Robles A."/>
            <person name="Haridas S."/>
            <person name="Riley R."/>
            <person name="LaButti K."/>
            <person name="Pangilinan J."/>
            <person name="Andreopoulos W."/>
            <person name="Lipzen A."/>
            <person name="Yan J."/>
            <person name="Wang M."/>
            <person name="Ng V."/>
            <person name="Grigoriev I.V."/>
            <person name="Spatafora J.W."/>
            <person name="Magnuson J.K."/>
            <person name="Baker S.E."/>
            <person name="Pomraning K.R."/>
        </authorList>
    </citation>
    <scope>NUCLEOTIDE SEQUENCE [LARGE SCALE GENOMIC DNA]</scope>
    <source>
        <strain evidence="2">CBS 7786</strain>
    </source>
</reference>
<gene>
    <name evidence="1" type="ORF">V1525DRAFT_396129</name>
</gene>
<comment type="caution">
    <text evidence="1">The sequence shown here is derived from an EMBL/GenBank/DDBJ whole genome shotgun (WGS) entry which is preliminary data.</text>
</comment>
<dbReference type="Proteomes" id="UP001433508">
    <property type="component" value="Unassembled WGS sequence"/>
</dbReference>
<protein>
    <submittedName>
        <fullName evidence="1">Golgi CORVET complex core vacuolar protein 8-domain-containing protein</fullName>
    </submittedName>
</protein>
<evidence type="ECO:0000313" key="2">
    <source>
        <dbReference type="Proteomes" id="UP001433508"/>
    </source>
</evidence>
<evidence type="ECO:0000313" key="1">
    <source>
        <dbReference type="EMBL" id="KAK9240159.1"/>
    </source>
</evidence>
<sequence length="1668" mass="185824">MSSTSDLLLASPPLRPFDLRFHSRLESPAYSLRSSSPSPSLAQSRISSISMPFDDALDSLPRDDKLPWEVVRWTKLRKLSSQVYSEAGKHHFGAPTCFAVGTTIAVGTAKGLILIFDYNQNLLTAIGSNINLTEAGAVTAVAYSHDHTYVASGHERGHIYIWHIKRPLTPRVHIPPFDPLRPDHNRHDGHVSDAKILHIGFIAKRHSVITSADDKGMAFYHVSLQNLMGKQVQSTRLVGRYPSLGLRTDTQTQTQTRQRKATSVLAFAPMPLGNSPHPVETRGLVALMTPHILVIISTSPTAQTQYKTGRPKSISDTMGLSGCLDWFPAISVKHVKGAQNGTTNGIHNSNPRLAYCWSNMVMILDVAVGAHAPEGSKESGTNGPNPPGMHHLDFTQVKKFVADEAIVSLRWLNSQIIVLVTITQRLLILNEHTMRVSDTVDLVPRQIMHHDYFSKQLNELVINGGAGGEHYATIPDAFFNSFRTFKGRIFLLGSYEFVVGHLSSWAERLMSMMETEKFAEAIRLATKYYTGETDQVTIGLPEDENARHDTVYDKLIDTVLTALRYELSDSGSSTPTTPTAATAATDEQQEIDTDAQYRQIAELADASFEALYVADALDVLFDSVYDYFENANLRGIYFETLEPYIVSEKILSVPPAIVKELINIYASLALNDRLEEMICHLDTSTLDIDQVTTLCRNYGLYDALVYVWNQALGDYISPMADFMKLISRYLKLTSSISSTGSNADVASAANDNVVEKLRLDIAKVYSYLSYIFTSRVYPTGQYLDDDDAAAAKSSLYYFLFLGTTVTWPREFGTEILVEAEGDEKSSQQSFPYLRLLLKYDAPAFVAAMNEAFEDTFLNGAQDETESDEEEDAYDETKTKRHELPDDVIFGRALSRQYIVNILLEILSGAEFSPKETIYLDMFIARNAAKYPQFISLSDYLLRQVMLRLCAPPSSEIADDCQLSVEYLLSAYRPEVLLDDLVKTFVQVRYFRVLKWIFRTQKQYARLISVYFEGMDADTGTSAATTYGSRDEVFSTIEECLASKSELSPEQRTQVRAAVAENFRNLVIMDPGRAAEVVERHMPELHGGIYDKLSDRRDLQFKYLQSLFKPELHREGMTVLPRTQRAKWNTQQARETYIRLLCEFDQGKVINFLRYLQKGDVRLSKVLSALESAGVIDGEIFLLRSEGQYAESIRRLISHLGYLKQNLLKLYPDSVSRGRTRNRGRWVHVDERKLVEAEHTLQHYVILGARLCTERSKKMASATTSATVTTSSAAGKLSESEMIWLDLIDSIVALTRDVSSTLFPDITVFEKMSHSSSYDSPTKTILFLRRLVQDVFSALLAATTTTTKVIVHNVSTSATGATGGPSTTTSFLRILEAFLARTAAASPSVVDLRNVLANIFEAYIYERQLLTLTNRLLNKDLMVHVSKVYEMRQEGWRVGGQTCEVCGRKVCGPNAPAEILDAWERKLVDVEKRRQVRFEARAKGVADRVEVEAEYEDENEEEEEEDGRRGRTGQARTTLITGSSGQQRRRQRQHGKMMSGSGAIDEDGGEGDESSATTAATDEQRTVFVRPGEDMLDSPANALANGPAGGATESEMTSGGGGSSRRGSGPSSEPVSSLVMFKCRHIYHRHCLEKVLDSGRGPATTTTTSAASLVKDRGIGEGYKCILCD</sequence>